<feature type="signal peptide" evidence="1">
    <location>
        <begin position="1"/>
        <end position="27"/>
    </location>
</feature>
<evidence type="ECO:0000256" key="1">
    <source>
        <dbReference type="SAM" id="SignalP"/>
    </source>
</evidence>
<feature type="chain" id="PRO_5014908533" evidence="1">
    <location>
        <begin position="28"/>
        <end position="69"/>
    </location>
</feature>
<dbReference type="AlphaFoldDB" id="A0A2M4CF24"/>
<dbReference type="EMBL" id="GGFJ01014630">
    <property type="protein sequence ID" value="MBW63771.1"/>
    <property type="molecule type" value="Transcribed_RNA"/>
</dbReference>
<organism evidence="2">
    <name type="scientific">Anopheles marajoara</name>
    <dbReference type="NCBI Taxonomy" id="58244"/>
    <lineage>
        <taxon>Eukaryota</taxon>
        <taxon>Metazoa</taxon>
        <taxon>Ecdysozoa</taxon>
        <taxon>Arthropoda</taxon>
        <taxon>Hexapoda</taxon>
        <taxon>Insecta</taxon>
        <taxon>Pterygota</taxon>
        <taxon>Neoptera</taxon>
        <taxon>Endopterygota</taxon>
        <taxon>Diptera</taxon>
        <taxon>Nematocera</taxon>
        <taxon>Culicoidea</taxon>
        <taxon>Culicidae</taxon>
        <taxon>Anophelinae</taxon>
        <taxon>Anopheles</taxon>
    </lineage>
</organism>
<name>A0A2M4CF24_9DIPT</name>
<accession>A0A2M4CF24</accession>
<reference evidence="2" key="1">
    <citation type="submission" date="2018-01" db="EMBL/GenBank/DDBJ databases">
        <title>An insight into the sialome of Amazonian anophelines.</title>
        <authorList>
            <person name="Ribeiro J.M."/>
            <person name="Scarpassa V."/>
            <person name="Calvo E."/>
        </authorList>
    </citation>
    <scope>NUCLEOTIDE SEQUENCE</scope>
    <source>
        <tissue evidence="2">Salivary glands</tissue>
    </source>
</reference>
<sequence>MMRISEPLLLLMMMMMMMMGLIREVNAREKQKPMLTGAAADLSLQLRKGRHNMNTPISTTCCSCWWSWW</sequence>
<protein>
    <submittedName>
        <fullName evidence="2">Putative secreted protein</fullName>
    </submittedName>
</protein>
<keyword evidence="1" id="KW-0732">Signal</keyword>
<evidence type="ECO:0000313" key="2">
    <source>
        <dbReference type="EMBL" id="MBW63771.1"/>
    </source>
</evidence>
<proteinExistence type="predicted"/>